<evidence type="ECO:0000313" key="1">
    <source>
        <dbReference type="EMBL" id="MEK8127862.1"/>
    </source>
</evidence>
<proteinExistence type="predicted"/>
<dbReference type="Proteomes" id="UP001469365">
    <property type="component" value="Unassembled WGS sequence"/>
</dbReference>
<sequence>MQKGSHDVLYRVNGDILSALKTSEDIGWESVTEFSVQRIMYIASVLFSFRHENEFNPFEQDYDFSVSLRGPFSAIIPRSLSFLLANEFIYYTDHKELSLSDRQMPDLYSMPYFKERKDWIESIIYILGIYGEEKIYDFVFRDPQYQDNIQRNSIKEINIKPGNKTDITIRKMKAAFEKSLGSSASELENKKYLDMYFDYVFSKILRGETE</sequence>
<keyword evidence="2" id="KW-1185">Reference proteome</keyword>
<accession>A0ABU9DG67</accession>
<name>A0ABU9DG67_9BACL</name>
<organism evidence="1 2">
    <name type="scientific">Paenibacillus filicis</name>
    <dbReference type="NCBI Taxonomy" id="669464"/>
    <lineage>
        <taxon>Bacteria</taxon>
        <taxon>Bacillati</taxon>
        <taxon>Bacillota</taxon>
        <taxon>Bacilli</taxon>
        <taxon>Bacillales</taxon>
        <taxon>Paenibacillaceae</taxon>
        <taxon>Paenibacillus</taxon>
    </lineage>
</organism>
<evidence type="ECO:0000313" key="2">
    <source>
        <dbReference type="Proteomes" id="UP001469365"/>
    </source>
</evidence>
<dbReference type="EMBL" id="JBBPCC010000004">
    <property type="protein sequence ID" value="MEK8127862.1"/>
    <property type="molecule type" value="Genomic_DNA"/>
</dbReference>
<reference evidence="1 2" key="1">
    <citation type="submission" date="2024-04" db="EMBL/GenBank/DDBJ databases">
        <title>draft genome sequnece of Paenibacillus filicis.</title>
        <authorList>
            <person name="Kim D.-U."/>
        </authorList>
    </citation>
    <scope>NUCLEOTIDE SEQUENCE [LARGE SCALE GENOMIC DNA]</scope>
    <source>
        <strain evidence="1 2">KACC14197</strain>
    </source>
</reference>
<gene>
    <name evidence="1" type="ORF">WMW72_08125</name>
</gene>
<comment type="caution">
    <text evidence="1">The sequence shown here is derived from an EMBL/GenBank/DDBJ whole genome shotgun (WGS) entry which is preliminary data.</text>
</comment>
<dbReference type="RefSeq" id="WP_341414929.1">
    <property type="nucleotide sequence ID" value="NZ_JBBPCC010000004.1"/>
</dbReference>
<protein>
    <submittedName>
        <fullName evidence="1">Uncharacterized protein</fullName>
    </submittedName>
</protein>